<evidence type="ECO:0000313" key="2">
    <source>
        <dbReference type="Proteomes" id="UP001632037"/>
    </source>
</evidence>
<reference evidence="1 2" key="1">
    <citation type="submission" date="2024-09" db="EMBL/GenBank/DDBJ databases">
        <title>Genome sequencing and assembly of Phytophthora oleae, isolate VK10A, causative agent of rot of olive drupes.</title>
        <authorList>
            <person name="Conti Taguali S."/>
            <person name="Riolo M."/>
            <person name="La Spada F."/>
            <person name="Cacciola S.O."/>
            <person name="Dionisio G."/>
        </authorList>
    </citation>
    <scope>NUCLEOTIDE SEQUENCE [LARGE SCALE GENOMIC DNA]</scope>
    <source>
        <strain evidence="1 2">VK10A</strain>
    </source>
</reference>
<dbReference type="EMBL" id="JBIMZQ010000028">
    <property type="protein sequence ID" value="KAL3663362.1"/>
    <property type="molecule type" value="Genomic_DNA"/>
</dbReference>
<protein>
    <submittedName>
        <fullName evidence="1">Uncharacterized protein</fullName>
    </submittedName>
</protein>
<dbReference type="AlphaFoldDB" id="A0ABD3F953"/>
<evidence type="ECO:0000313" key="1">
    <source>
        <dbReference type="EMBL" id="KAL3663362.1"/>
    </source>
</evidence>
<accession>A0ABD3F953</accession>
<dbReference type="Proteomes" id="UP001632037">
    <property type="component" value="Unassembled WGS sequence"/>
</dbReference>
<comment type="caution">
    <text evidence="1">The sequence shown here is derived from an EMBL/GenBank/DDBJ whole genome shotgun (WGS) entry which is preliminary data.</text>
</comment>
<proteinExistence type="predicted"/>
<keyword evidence="2" id="KW-1185">Reference proteome</keyword>
<name>A0ABD3F953_9STRA</name>
<sequence>MPKVSWCCRMRVISLQSKTKTYAGLTIHTQRSLDLLVGSVLSGFVNEVKAKGFPPDTLDAVSVAAVDGIPDDRNLLHQLEHGLRTFSDVKDFGSRNMQGASTIRVRERTNPEYH</sequence>
<gene>
    <name evidence="1" type="ORF">V7S43_011768</name>
</gene>
<organism evidence="1 2">
    <name type="scientific">Phytophthora oleae</name>
    <dbReference type="NCBI Taxonomy" id="2107226"/>
    <lineage>
        <taxon>Eukaryota</taxon>
        <taxon>Sar</taxon>
        <taxon>Stramenopiles</taxon>
        <taxon>Oomycota</taxon>
        <taxon>Peronosporomycetes</taxon>
        <taxon>Peronosporales</taxon>
        <taxon>Peronosporaceae</taxon>
        <taxon>Phytophthora</taxon>
    </lineage>
</organism>